<accession>A0ABQ3MZS6</accession>
<dbReference type="EMBL" id="BNDS01000002">
    <property type="protein sequence ID" value="GHH97381.1"/>
    <property type="molecule type" value="Genomic_DNA"/>
</dbReference>
<keyword evidence="3" id="KW-1185">Reference proteome</keyword>
<dbReference type="Pfam" id="PF07561">
    <property type="entry name" value="DUF1540"/>
    <property type="match status" value="1"/>
</dbReference>
<gene>
    <name evidence="2" type="primary">ytzL</name>
    <name evidence="2" type="ORF">AM1BK_09240</name>
</gene>
<sequence length="51" mass="5603">MAKDVLCEVNNCTYWAKGNKCSAESIYVVSHTGTTADSTKETDCHTFEPTD</sequence>
<reference evidence="2 3" key="1">
    <citation type="journal article" date="2022" name="Int. J. Syst. Evol. Microbiol.">
        <title>Neobacillus kokaensis sp. nov., isolated from soil.</title>
        <authorList>
            <person name="Yuki K."/>
            <person name="Matsubara H."/>
            <person name="Yamaguchi S."/>
        </authorList>
    </citation>
    <scope>NUCLEOTIDE SEQUENCE [LARGE SCALE GENOMIC DNA]</scope>
    <source>
        <strain evidence="2 3">LOB 377</strain>
    </source>
</reference>
<name>A0ABQ3MZS6_9BACI</name>
<evidence type="ECO:0000313" key="3">
    <source>
        <dbReference type="Proteomes" id="UP000637074"/>
    </source>
</evidence>
<dbReference type="Proteomes" id="UP000637074">
    <property type="component" value="Unassembled WGS sequence"/>
</dbReference>
<organism evidence="2 3">
    <name type="scientific">Neobacillus kokaensis</name>
    <dbReference type="NCBI Taxonomy" id="2759023"/>
    <lineage>
        <taxon>Bacteria</taxon>
        <taxon>Bacillati</taxon>
        <taxon>Bacillota</taxon>
        <taxon>Bacilli</taxon>
        <taxon>Bacillales</taxon>
        <taxon>Bacillaceae</taxon>
        <taxon>Neobacillus</taxon>
    </lineage>
</organism>
<proteinExistence type="predicted"/>
<evidence type="ECO:0000313" key="2">
    <source>
        <dbReference type="EMBL" id="GHH97381.1"/>
    </source>
</evidence>
<dbReference type="InterPro" id="IPR011437">
    <property type="entry name" value="DUF1540"/>
</dbReference>
<comment type="caution">
    <text evidence="2">The sequence shown here is derived from an EMBL/GenBank/DDBJ whole genome shotgun (WGS) entry which is preliminary data.</text>
</comment>
<feature type="domain" description="DUF1540" evidence="1">
    <location>
        <begin position="5"/>
        <end position="47"/>
    </location>
</feature>
<dbReference type="RefSeq" id="WP_191270133.1">
    <property type="nucleotide sequence ID" value="NZ_BNDS01000002.1"/>
</dbReference>
<evidence type="ECO:0000259" key="1">
    <source>
        <dbReference type="Pfam" id="PF07561"/>
    </source>
</evidence>
<protein>
    <recommendedName>
        <fullName evidence="1">DUF1540 domain-containing protein</fullName>
    </recommendedName>
</protein>